<feature type="transmembrane region" description="Helical" evidence="7">
    <location>
        <begin position="266"/>
        <end position="292"/>
    </location>
</feature>
<feature type="transmembrane region" description="Helical" evidence="7">
    <location>
        <begin position="411"/>
        <end position="430"/>
    </location>
</feature>
<dbReference type="PANTHER" id="PTHR30572:SF4">
    <property type="entry name" value="ABC TRANSPORTER PERMEASE YTRF"/>
    <property type="match status" value="1"/>
</dbReference>
<evidence type="ECO:0000259" key="8">
    <source>
        <dbReference type="Pfam" id="PF02687"/>
    </source>
</evidence>
<feature type="transmembrane region" description="Helical" evidence="7">
    <location>
        <begin position="313"/>
        <end position="346"/>
    </location>
</feature>
<comment type="subcellular location">
    <subcellularLocation>
        <location evidence="1">Cell membrane</location>
        <topology evidence="1">Multi-pass membrane protein</topology>
    </subcellularLocation>
</comment>
<dbReference type="Pfam" id="PF02687">
    <property type="entry name" value="FtsX"/>
    <property type="match status" value="2"/>
</dbReference>
<evidence type="ECO:0000256" key="7">
    <source>
        <dbReference type="SAM" id="Phobius"/>
    </source>
</evidence>
<accession>A0ABP7CQB2</accession>
<name>A0ABP7CQB2_9MICC</name>
<feature type="domain" description="ABC3 transporter permease C-terminal" evidence="8">
    <location>
        <begin position="712"/>
        <end position="829"/>
    </location>
</feature>
<feature type="transmembrane region" description="Helical" evidence="7">
    <location>
        <begin position="352"/>
        <end position="380"/>
    </location>
</feature>
<evidence type="ECO:0000256" key="5">
    <source>
        <dbReference type="ARBA" id="ARBA00023136"/>
    </source>
</evidence>
<feature type="transmembrane region" description="Helical" evidence="7">
    <location>
        <begin position="15"/>
        <end position="36"/>
    </location>
</feature>
<keyword evidence="10" id="KW-1185">Reference proteome</keyword>
<feature type="transmembrane region" description="Helical" evidence="7">
    <location>
        <begin position="490"/>
        <end position="509"/>
    </location>
</feature>
<keyword evidence="4 7" id="KW-1133">Transmembrane helix</keyword>
<evidence type="ECO:0000313" key="9">
    <source>
        <dbReference type="EMBL" id="GAA3693008.1"/>
    </source>
</evidence>
<evidence type="ECO:0000256" key="1">
    <source>
        <dbReference type="ARBA" id="ARBA00004651"/>
    </source>
</evidence>
<dbReference type="InterPro" id="IPR050250">
    <property type="entry name" value="Macrolide_Exporter_MacB"/>
</dbReference>
<evidence type="ECO:0000256" key="3">
    <source>
        <dbReference type="ARBA" id="ARBA00022692"/>
    </source>
</evidence>
<keyword evidence="2" id="KW-1003">Cell membrane</keyword>
<evidence type="ECO:0000313" key="10">
    <source>
        <dbReference type="Proteomes" id="UP001501536"/>
    </source>
</evidence>
<dbReference type="PANTHER" id="PTHR30572">
    <property type="entry name" value="MEMBRANE COMPONENT OF TRANSPORTER-RELATED"/>
    <property type="match status" value="1"/>
</dbReference>
<sequence length="836" mass="84674">MTLAWANVRSYARRYIAVVLAVMIGTAFLAATLMVGSSATASLQQSIGTGYKHADLIASVDYDAYTGEVPDAPYDPELLAEVEGLDAVRDVQPDLSAGARLGSGDSTFQARLHSVPAAADFRSTELAEGEFPDAAHELTVDTATAERAGIDVGDTVSLAIPTGEQEPAPVAYRVSGLTVVSANPAMGAFTEVVVTPESLQEALAGAIGATSFQLKLADGADAGAAAEEVSGVLRAAGVEHPQVLTAAEQTVQDVASLSGGSDQLTVVLLVFALVALVVTGLVVTNTFSVLVTQRTRELALLRTLGAARGQIRGAVVLESVIIGVVASALGVLLAVGVMSGLIGYVATLPGTAFAVLSVPVSSVLIGLGVGTAMTILAAWIPARQATRVAPLAALRPADGASVRNRAGRARLVLGGLGVLLGAALLAFGAFNANLLVSFAGGFVSFIGILMIGSLFLPPAVSAVGRLVSGTGVPAKLAALNSVRNPGRTTATATALLIGVTLVSMILVGAQSAKATFDQGLAAEYPVDVTVQHDGVAAPFGADAADRLTAVDGVEHAVRLVPVADSEYGTVYAADPEALGAVLNDPSLVPARGEILLPDTAFDETVVKETSVDGDSLTVRPTDVDAFVPLVTADTAAGWDAEATVAGQPSPADLPAILWADASDSLDVAGAQELQSTIAAALGVEDYSVGGGLIERQMFTTVIDMLLMVVTGLLAVAVLIALIGVANTLSLSILERTRENSLLRALGLTTRQLRGMLALEAVLIAGVAALIGLGLGTAYGLLGTQSALGFLTEVVVDLPWIQLAAVLAVAVCAGLLASVVPARRAARLSPVAGLATE</sequence>
<feature type="transmembrane region" description="Helical" evidence="7">
    <location>
        <begin position="704"/>
        <end position="733"/>
    </location>
</feature>
<keyword evidence="3 7" id="KW-0812">Transmembrane</keyword>
<feature type="transmembrane region" description="Helical" evidence="7">
    <location>
        <begin position="799"/>
        <end position="819"/>
    </location>
</feature>
<gene>
    <name evidence="9" type="ORF">GCM10022377_01880</name>
</gene>
<evidence type="ECO:0000256" key="2">
    <source>
        <dbReference type="ARBA" id="ARBA00022475"/>
    </source>
</evidence>
<keyword evidence="5 7" id="KW-0472">Membrane</keyword>
<evidence type="ECO:0000256" key="4">
    <source>
        <dbReference type="ARBA" id="ARBA00022989"/>
    </source>
</evidence>
<feature type="transmembrane region" description="Helical" evidence="7">
    <location>
        <begin position="436"/>
        <end position="456"/>
    </location>
</feature>
<organism evidence="9 10">
    <name type="scientific">Zhihengliuella alba</name>
    <dbReference type="NCBI Taxonomy" id="547018"/>
    <lineage>
        <taxon>Bacteria</taxon>
        <taxon>Bacillati</taxon>
        <taxon>Actinomycetota</taxon>
        <taxon>Actinomycetes</taxon>
        <taxon>Micrococcales</taxon>
        <taxon>Micrococcaceae</taxon>
        <taxon>Zhihengliuella</taxon>
    </lineage>
</organism>
<evidence type="ECO:0000256" key="6">
    <source>
        <dbReference type="ARBA" id="ARBA00038076"/>
    </source>
</evidence>
<comment type="caution">
    <text evidence="9">The sequence shown here is derived from an EMBL/GenBank/DDBJ whole genome shotgun (WGS) entry which is preliminary data.</text>
</comment>
<dbReference type="EMBL" id="BAABCJ010000001">
    <property type="protein sequence ID" value="GAA3693008.1"/>
    <property type="molecule type" value="Genomic_DNA"/>
</dbReference>
<dbReference type="InterPro" id="IPR003838">
    <property type="entry name" value="ABC3_permease_C"/>
</dbReference>
<protein>
    <submittedName>
        <fullName evidence="9">FtsX-like permease family protein</fullName>
    </submittedName>
</protein>
<feature type="domain" description="ABC3 transporter permease C-terminal" evidence="8">
    <location>
        <begin position="270"/>
        <end position="388"/>
    </location>
</feature>
<comment type="similarity">
    <text evidence="6">Belongs to the ABC-4 integral membrane protein family.</text>
</comment>
<dbReference type="Proteomes" id="UP001501536">
    <property type="component" value="Unassembled WGS sequence"/>
</dbReference>
<reference evidence="10" key="1">
    <citation type="journal article" date="2019" name="Int. J. Syst. Evol. Microbiol.">
        <title>The Global Catalogue of Microorganisms (GCM) 10K type strain sequencing project: providing services to taxonomists for standard genome sequencing and annotation.</title>
        <authorList>
            <consortium name="The Broad Institute Genomics Platform"/>
            <consortium name="The Broad Institute Genome Sequencing Center for Infectious Disease"/>
            <person name="Wu L."/>
            <person name="Ma J."/>
        </authorList>
    </citation>
    <scope>NUCLEOTIDE SEQUENCE [LARGE SCALE GENOMIC DNA]</scope>
    <source>
        <strain evidence="10">JCM 16961</strain>
    </source>
</reference>
<feature type="transmembrane region" description="Helical" evidence="7">
    <location>
        <begin position="754"/>
        <end position="779"/>
    </location>
</feature>
<proteinExistence type="inferred from homology"/>